<evidence type="ECO:0000259" key="8">
    <source>
        <dbReference type="Pfam" id="PF17917"/>
    </source>
</evidence>
<reference evidence="10" key="1">
    <citation type="journal article" date="2019" name="Plant Biotechnol. J.">
        <title>Genome sequencing of the Australian wild diploid species Gossypium australe highlights disease resistance and delayed gland morphogenesis.</title>
        <authorList>
            <person name="Cai Y."/>
            <person name="Cai X."/>
            <person name="Wang Q."/>
            <person name="Wang P."/>
            <person name="Zhang Y."/>
            <person name="Cai C."/>
            <person name="Xu Y."/>
            <person name="Wang K."/>
            <person name="Zhou Z."/>
            <person name="Wang C."/>
            <person name="Geng S."/>
            <person name="Li B."/>
            <person name="Dong Q."/>
            <person name="Hou Y."/>
            <person name="Wang H."/>
            <person name="Ai P."/>
            <person name="Liu Z."/>
            <person name="Yi F."/>
            <person name="Sun M."/>
            <person name="An G."/>
            <person name="Cheng J."/>
            <person name="Zhang Y."/>
            <person name="Shi Q."/>
            <person name="Xie Y."/>
            <person name="Shi X."/>
            <person name="Chang Y."/>
            <person name="Huang F."/>
            <person name="Chen Y."/>
            <person name="Hong S."/>
            <person name="Mi L."/>
            <person name="Sun Q."/>
            <person name="Zhang L."/>
            <person name="Zhou B."/>
            <person name="Peng R."/>
            <person name="Zhang X."/>
            <person name="Liu F."/>
        </authorList>
    </citation>
    <scope>NUCLEOTIDE SEQUENCE [LARGE SCALE GENOMIC DNA]</scope>
    <source>
        <strain evidence="10">cv. PA1801</strain>
    </source>
</reference>
<sequence length="468" mass="53623">MNPNRTVADDVESNAPASVHGVAQFESRPVSGNQGGEAKEAFFQMMNKWFMKFVRTNPAAQQPLPPPNPKPVAPQVGRACKAEELGKEKSTDNFEARDSRKSKSLPVESTKFVIKVSNPLGKYVLVDKVCENCHLMTRGYYFSADLMLFRFDEFDVILESDESSGLPVVISSMLAQRYMRKGCDAYLAYVLDTKVSESKIESVPVACEYPDVFPEELPGLPPIREVEFAIELIPRTSSISIDLYRMVPIELKELKAQLQELTDRDKQLFAKFSKCKCWLREVRFLGHIVSTEGIRVDPSKISAVFNWNPPRNVSEVRSFLGLTSYYRCFVKGFSMIATSMTRLLQKYVKFEWSEKCQQIFEQLKALLTEAPVLIQPESCKEFVIFNDASLNGLVCVLMQEGKVIAYAPRQLKSHEKNYLKHDLELDAIVFALKIWRHHLFTEKCHIFTDHKSLKYIMTQKDLNLRQRR</sequence>
<dbReference type="AlphaFoldDB" id="A0A5B6WGX0"/>
<dbReference type="InterPro" id="IPR041373">
    <property type="entry name" value="RT_RNaseH"/>
</dbReference>
<dbReference type="CDD" id="cd09274">
    <property type="entry name" value="RNase_HI_RT_Ty3"/>
    <property type="match status" value="1"/>
</dbReference>
<protein>
    <submittedName>
        <fullName evidence="9">DNA/RNA polymerases superfamily protein</fullName>
    </submittedName>
</protein>
<evidence type="ECO:0000256" key="5">
    <source>
        <dbReference type="ARBA" id="ARBA00022801"/>
    </source>
</evidence>
<gene>
    <name evidence="9" type="ORF">EPI10_021014</name>
</gene>
<dbReference type="Proteomes" id="UP000325315">
    <property type="component" value="Unassembled WGS sequence"/>
</dbReference>
<dbReference type="OrthoDB" id="1002013at2759"/>
<keyword evidence="4" id="KW-0255">Endonuclease</keyword>
<keyword evidence="5" id="KW-0378">Hydrolase</keyword>
<keyword evidence="2" id="KW-0548">Nucleotidyltransferase</keyword>
<evidence type="ECO:0000256" key="6">
    <source>
        <dbReference type="ARBA" id="ARBA00022918"/>
    </source>
</evidence>
<feature type="region of interest" description="Disordered" evidence="7">
    <location>
        <begin position="1"/>
        <end position="34"/>
    </location>
</feature>
<organism evidence="9 10">
    <name type="scientific">Gossypium australe</name>
    <dbReference type="NCBI Taxonomy" id="47621"/>
    <lineage>
        <taxon>Eukaryota</taxon>
        <taxon>Viridiplantae</taxon>
        <taxon>Streptophyta</taxon>
        <taxon>Embryophyta</taxon>
        <taxon>Tracheophyta</taxon>
        <taxon>Spermatophyta</taxon>
        <taxon>Magnoliopsida</taxon>
        <taxon>eudicotyledons</taxon>
        <taxon>Gunneridae</taxon>
        <taxon>Pentapetalae</taxon>
        <taxon>rosids</taxon>
        <taxon>malvids</taxon>
        <taxon>Malvales</taxon>
        <taxon>Malvaceae</taxon>
        <taxon>Malvoideae</taxon>
        <taxon>Gossypium</taxon>
    </lineage>
</organism>
<evidence type="ECO:0000313" key="10">
    <source>
        <dbReference type="Proteomes" id="UP000325315"/>
    </source>
</evidence>
<keyword evidence="1" id="KW-0808">Transferase</keyword>
<dbReference type="InterPro" id="IPR043128">
    <property type="entry name" value="Rev_trsase/Diguanyl_cyclase"/>
</dbReference>
<dbReference type="EMBL" id="SMMG02000003">
    <property type="protein sequence ID" value="KAA3480594.1"/>
    <property type="molecule type" value="Genomic_DNA"/>
</dbReference>
<evidence type="ECO:0000256" key="4">
    <source>
        <dbReference type="ARBA" id="ARBA00022759"/>
    </source>
</evidence>
<dbReference type="PANTHER" id="PTHR37984:SF5">
    <property type="entry name" value="PROTEIN NYNRIN-LIKE"/>
    <property type="match status" value="1"/>
</dbReference>
<dbReference type="Pfam" id="PF17917">
    <property type="entry name" value="RT_RNaseH"/>
    <property type="match status" value="1"/>
</dbReference>
<name>A0A5B6WGX0_9ROSI</name>
<dbReference type="InterPro" id="IPR043502">
    <property type="entry name" value="DNA/RNA_pol_sf"/>
</dbReference>
<proteinExistence type="predicted"/>
<dbReference type="Pfam" id="PF08284">
    <property type="entry name" value="RVP_2"/>
    <property type="match status" value="1"/>
</dbReference>
<keyword evidence="10" id="KW-1185">Reference proteome</keyword>
<dbReference type="FunFam" id="3.30.70.270:FF:000020">
    <property type="entry name" value="Transposon Tf2-6 polyprotein-like Protein"/>
    <property type="match status" value="1"/>
</dbReference>
<dbReference type="SUPFAM" id="SSF56672">
    <property type="entry name" value="DNA/RNA polymerases"/>
    <property type="match status" value="2"/>
</dbReference>
<keyword evidence="6" id="KW-0695">RNA-directed DNA polymerase</keyword>
<feature type="domain" description="Reverse transcriptase RNase H-like" evidence="8">
    <location>
        <begin position="380"/>
        <end position="467"/>
    </location>
</feature>
<keyword evidence="3" id="KW-0540">Nuclease</keyword>
<dbReference type="PANTHER" id="PTHR37984">
    <property type="entry name" value="PROTEIN CBG26694"/>
    <property type="match status" value="1"/>
</dbReference>
<comment type="caution">
    <text evidence="9">The sequence shown here is derived from an EMBL/GenBank/DDBJ whole genome shotgun (WGS) entry which is preliminary data.</text>
</comment>
<evidence type="ECO:0000256" key="1">
    <source>
        <dbReference type="ARBA" id="ARBA00022679"/>
    </source>
</evidence>
<evidence type="ECO:0000256" key="7">
    <source>
        <dbReference type="SAM" id="MobiDB-lite"/>
    </source>
</evidence>
<evidence type="ECO:0000256" key="2">
    <source>
        <dbReference type="ARBA" id="ARBA00022695"/>
    </source>
</evidence>
<accession>A0A5B6WGX0</accession>
<dbReference type="Gene3D" id="3.30.70.270">
    <property type="match status" value="2"/>
</dbReference>
<dbReference type="GO" id="GO:0003824">
    <property type="term" value="F:catalytic activity"/>
    <property type="evidence" value="ECO:0007669"/>
    <property type="project" value="UniProtKB-KW"/>
</dbReference>
<evidence type="ECO:0000313" key="9">
    <source>
        <dbReference type="EMBL" id="KAA3480594.1"/>
    </source>
</evidence>
<evidence type="ECO:0000256" key="3">
    <source>
        <dbReference type="ARBA" id="ARBA00022722"/>
    </source>
</evidence>
<dbReference type="InterPro" id="IPR050951">
    <property type="entry name" value="Retrovirus_Pol_polyprotein"/>
</dbReference>